<keyword evidence="3" id="KW-1185">Reference proteome</keyword>
<evidence type="ECO:0000313" key="2">
    <source>
        <dbReference type="EMBL" id="KAF2767407.1"/>
    </source>
</evidence>
<dbReference type="Proteomes" id="UP000799436">
    <property type="component" value="Unassembled WGS sequence"/>
</dbReference>
<feature type="region of interest" description="Disordered" evidence="1">
    <location>
        <begin position="1"/>
        <end position="71"/>
    </location>
</feature>
<accession>A0A6G1L3G2</accession>
<dbReference type="OrthoDB" id="3943134at2759"/>
<feature type="compositionally biased region" description="Basic and acidic residues" evidence="1">
    <location>
        <begin position="32"/>
        <end position="41"/>
    </location>
</feature>
<name>A0A6G1L3G2_9PEZI</name>
<gene>
    <name evidence="2" type="ORF">EJ03DRAFT_384002</name>
</gene>
<feature type="region of interest" description="Disordered" evidence="1">
    <location>
        <begin position="83"/>
        <end position="147"/>
    </location>
</feature>
<dbReference type="AlphaFoldDB" id="A0A6G1L3G2"/>
<dbReference type="EMBL" id="ML995856">
    <property type="protein sequence ID" value="KAF2767407.1"/>
    <property type="molecule type" value="Genomic_DNA"/>
</dbReference>
<proteinExistence type="predicted"/>
<protein>
    <submittedName>
        <fullName evidence="2">Uncharacterized protein</fullName>
    </submittedName>
</protein>
<reference evidence="2" key="1">
    <citation type="journal article" date="2020" name="Stud. Mycol.">
        <title>101 Dothideomycetes genomes: a test case for predicting lifestyles and emergence of pathogens.</title>
        <authorList>
            <person name="Haridas S."/>
            <person name="Albert R."/>
            <person name="Binder M."/>
            <person name="Bloem J."/>
            <person name="Labutti K."/>
            <person name="Salamov A."/>
            <person name="Andreopoulos B."/>
            <person name="Baker S."/>
            <person name="Barry K."/>
            <person name="Bills G."/>
            <person name="Bluhm B."/>
            <person name="Cannon C."/>
            <person name="Castanera R."/>
            <person name="Culley D."/>
            <person name="Daum C."/>
            <person name="Ezra D."/>
            <person name="Gonzalez J."/>
            <person name="Henrissat B."/>
            <person name="Kuo A."/>
            <person name="Liang C."/>
            <person name="Lipzen A."/>
            <person name="Lutzoni F."/>
            <person name="Magnuson J."/>
            <person name="Mondo S."/>
            <person name="Nolan M."/>
            <person name="Ohm R."/>
            <person name="Pangilinan J."/>
            <person name="Park H.-J."/>
            <person name="Ramirez L."/>
            <person name="Alfaro M."/>
            <person name="Sun H."/>
            <person name="Tritt A."/>
            <person name="Yoshinaga Y."/>
            <person name="Zwiers L.-H."/>
            <person name="Turgeon B."/>
            <person name="Goodwin S."/>
            <person name="Spatafora J."/>
            <person name="Crous P."/>
            <person name="Grigoriev I."/>
        </authorList>
    </citation>
    <scope>NUCLEOTIDE SEQUENCE</scope>
    <source>
        <strain evidence="2">CBS 116005</strain>
    </source>
</reference>
<sequence>MPPKKGSAFAQLAKKAKGSSVPKAVPGSAYETIRRKNEYRRTGIKRSYNDADGGDDPVLLPSSKKTKTAKATRYAGSLATAVRNYGGGTAGLQRPMKVTNPRPARPDPSDTQPDLEPNIEPIETWRPAGGEQSTESSKKDQSPTETLGLARLSTWRVKIFEEDVVKLMKETGGGVPELRVEQMMHGGESVSDVWAVFEDAVQADL</sequence>
<feature type="non-terminal residue" evidence="2">
    <location>
        <position position="205"/>
    </location>
</feature>
<evidence type="ECO:0000256" key="1">
    <source>
        <dbReference type="SAM" id="MobiDB-lite"/>
    </source>
</evidence>
<evidence type="ECO:0000313" key="3">
    <source>
        <dbReference type="Proteomes" id="UP000799436"/>
    </source>
</evidence>
<organism evidence="2 3">
    <name type="scientific">Teratosphaeria nubilosa</name>
    <dbReference type="NCBI Taxonomy" id="161662"/>
    <lineage>
        <taxon>Eukaryota</taxon>
        <taxon>Fungi</taxon>
        <taxon>Dikarya</taxon>
        <taxon>Ascomycota</taxon>
        <taxon>Pezizomycotina</taxon>
        <taxon>Dothideomycetes</taxon>
        <taxon>Dothideomycetidae</taxon>
        <taxon>Mycosphaerellales</taxon>
        <taxon>Teratosphaeriaceae</taxon>
        <taxon>Teratosphaeria</taxon>
    </lineage>
</organism>